<feature type="transmembrane region" description="Helical" evidence="1">
    <location>
        <begin position="59"/>
        <end position="77"/>
    </location>
</feature>
<name>A0A2P2Q592_RHIMU</name>
<proteinExistence type="predicted"/>
<accession>A0A2P2Q592</accession>
<protein>
    <submittedName>
        <fullName evidence="2">N-acetyl-D-glucosamine kinase</fullName>
    </submittedName>
</protein>
<evidence type="ECO:0000256" key="1">
    <source>
        <dbReference type="SAM" id="Phobius"/>
    </source>
</evidence>
<keyword evidence="1" id="KW-0812">Transmembrane</keyword>
<organism evidence="2">
    <name type="scientific">Rhizophora mucronata</name>
    <name type="common">Asiatic mangrove</name>
    <dbReference type="NCBI Taxonomy" id="61149"/>
    <lineage>
        <taxon>Eukaryota</taxon>
        <taxon>Viridiplantae</taxon>
        <taxon>Streptophyta</taxon>
        <taxon>Embryophyta</taxon>
        <taxon>Tracheophyta</taxon>
        <taxon>Spermatophyta</taxon>
        <taxon>Magnoliopsida</taxon>
        <taxon>eudicotyledons</taxon>
        <taxon>Gunneridae</taxon>
        <taxon>Pentapetalae</taxon>
        <taxon>rosids</taxon>
        <taxon>fabids</taxon>
        <taxon>Malpighiales</taxon>
        <taxon>Rhizophoraceae</taxon>
        <taxon>Rhizophora</taxon>
    </lineage>
</organism>
<dbReference type="AlphaFoldDB" id="A0A2P2Q592"/>
<keyword evidence="1" id="KW-1133">Transmembrane helix</keyword>
<reference evidence="2" key="1">
    <citation type="submission" date="2018-02" db="EMBL/GenBank/DDBJ databases">
        <title>Rhizophora mucronata_Transcriptome.</title>
        <authorList>
            <person name="Meera S.P."/>
            <person name="Sreeshan A."/>
            <person name="Augustine A."/>
        </authorList>
    </citation>
    <scope>NUCLEOTIDE SEQUENCE</scope>
    <source>
        <tissue evidence="2">Leaf</tissue>
    </source>
</reference>
<keyword evidence="2" id="KW-0808">Transferase</keyword>
<sequence length="78" mass="8636">MPSSSFSDTIVIRTTSNSTSTNGKSIGLGEREERHAYTNSGGGPTIQTQHYPTISTKPIITILMLMILFRFFLMINIL</sequence>
<dbReference type="GO" id="GO:0016301">
    <property type="term" value="F:kinase activity"/>
    <property type="evidence" value="ECO:0007669"/>
    <property type="project" value="UniProtKB-KW"/>
</dbReference>
<dbReference type="EMBL" id="GGEC01081575">
    <property type="protein sequence ID" value="MBX62059.1"/>
    <property type="molecule type" value="Transcribed_RNA"/>
</dbReference>
<keyword evidence="1" id="KW-0472">Membrane</keyword>
<evidence type="ECO:0000313" key="2">
    <source>
        <dbReference type="EMBL" id="MBX62059.1"/>
    </source>
</evidence>
<keyword evidence="2" id="KW-0418">Kinase</keyword>